<sequence length="271" mass="28895">MNHPDTGRLLYAYAVARDTPALGAVALRTVTGVAGEPVRAVRHQGLTALVGAVDAADFGERALRARLEELSWLESTARAHQRVVDAAGATGTCVLPLRLATVYRDEASVRAMLQERGAHLAATLERLDGRVEWGVKVHARAPGATTAAPRAPSSGRDYLRRRISARRAHEEDARRAEETAHDIHAALTALAEETRLYPPQHAGLTGRNLLNAAYLVPRTAGDRFTAAVARLTGSAPADGAEVELTGPWAPYSFAGPAAGDEEEPARTREPS</sequence>
<dbReference type="Pfam" id="PF06386">
    <property type="entry name" value="GvpL_GvpF"/>
    <property type="match status" value="1"/>
</dbReference>
<reference evidence="6" key="1">
    <citation type="journal article" date="2019" name="Int. J. Syst. Evol. Microbiol.">
        <title>The Global Catalogue of Microorganisms (GCM) 10K type strain sequencing project: providing services to taxonomists for standard genome sequencing and annotation.</title>
        <authorList>
            <consortium name="The Broad Institute Genomics Platform"/>
            <consortium name="The Broad Institute Genome Sequencing Center for Infectious Disease"/>
            <person name="Wu L."/>
            <person name="Ma J."/>
        </authorList>
    </citation>
    <scope>NUCLEOTIDE SEQUENCE [LARGE SCALE GENOMIC DNA]</scope>
    <source>
        <strain evidence="6">JCM 4542</strain>
    </source>
</reference>
<dbReference type="InterPro" id="IPR009430">
    <property type="entry name" value="GvpL/GvpF"/>
</dbReference>
<dbReference type="EMBL" id="BAAASL010000019">
    <property type="protein sequence ID" value="GAA2722222.1"/>
    <property type="molecule type" value="Genomic_DNA"/>
</dbReference>
<comment type="similarity">
    <text evidence="3">Belongs to the gas vesicle GvpF/GvpL family.</text>
</comment>
<dbReference type="PANTHER" id="PTHR36852:SF1">
    <property type="entry name" value="PROTEIN GVPL 2"/>
    <property type="match status" value="1"/>
</dbReference>
<accession>A0ABP6GEE2</accession>
<evidence type="ECO:0000256" key="1">
    <source>
        <dbReference type="ARBA" id="ARBA00022987"/>
    </source>
</evidence>
<evidence type="ECO:0000313" key="5">
    <source>
        <dbReference type="EMBL" id="GAA2722222.1"/>
    </source>
</evidence>
<dbReference type="Proteomes" id="UP001500886">
    <property type="component" value="Unassembled WGS sequence"/>
</dbReference>
<comment type="subcellular location">
    <subcellularLocation>
        <location evidence="2">Gas vesicle</location>
    </subcellularLocation>
</comment>
<protein>
    <submittedName>
        <fullName evidence="5">GvpL/GvpF family gas vesicle protein</fullName>
    </submittedName>
</protein>
<evidence type="ECO:0000256" key="3">
    <source>
        <dbReference type="ARBA" id="ARBA00035643"/>
    </source>
</evidence>
<dbReference type="RefSeq" id="WP_344437536.1">
    <property type="nucleotide sequence ID" value="NZ_BAAASL010000019.1"/>
</dbReference>
<feature type="region of interest" description="Disordered" evidence="4">
    <location>
        <begin position="246"/>
        <end position="271"/>
    </location>
</feature>
<keyword evidence="1" id="KW-0304">Gas vesicle</keyword>
<keyword evidence="6" id="KW-1185">Reference proteome</keyword>
<proteinExistence type="inferred from homology"/>
<organism evidence="5 6">
    <name type="scientific">Streptomyces luteosporeus</name>
    <dbReference type="NCBI Taxonomy" id="173856"/>
    <lineage>
        <taxon>Bacteria</taxon>
        <taxon>Bacillati</taxon>
        <taxon>Actinomycetota</taxon>
        <taxon>Actinomycetes</taxon>
        <taxon>Kitasatosporales</taxon>
        <taxon>Streptomycetaceae</taxon>
        <taxon>Streptomyces</taxon>
    </lineage>
</organism>
<dbReference type="PANTHER" id="PTHR36852">
    <property type="entry name" value="PROTEIN GVPL 2"/>
    <property type="match status" value="1"/>
</dbReference>
<gene>
    <name evidence="5" type="ORF">GCM10010315_46910</name>
</gene>
<evidence type="ECO:0000256" key="2">
    <source>
        <dbReference type="ARBA" id="ARBA00035108"/>
    </source>
</evidence>
<name>A0ABP6GEE2_9ACTN</name>
<evidence type="ECO:0000313" key="6">
    <source>
        <dbReference type="Proteomes" id="UP001500886"/>
    </source>
</evidence>
<evidence type="ECO:0000256" key="4">
    <source>
        <dbReference type="SAM" id="MobiDB-lite"/>
    </source>
</evidence>
<comment type="caution">
    <text evidence="5">The sequence shown here is derived from an EMBL/GenBank/DDBJ whole genome shotgun (WGS) entry which is preliminary data.</text>
</comment>